<reference evidence="4" key="1">
    <citation type="submission" date="2020-04" db="EMBL/GenBank/DDBJ databases">
        <title>Deep metagenomics examines the oral microbiome during advanced dental caries in children, revealing novel taxa and co-occurrences with host molecules.</title>
        <authorList>
            <person name="Baker J.L."/>
            <person name="Morton J.T."/>
            <person name="Dinis M."/>
            <person name="Alvarez R."/>
            <person name="Tran N.C."/>
            <person name="Knight R."/>
            <person name="Edlund A."/>
        </authorList>
    </citation>
    <scope>NUCLEOTIDE SEQUENCE</scope>
    <source>
        <strain evidence="4">JCVI_47_bin.3</strain>
    </source>
</reference>
<feature type="region of interest" description="Disordered" evidence="2">
    <location>
        <begin position="81"/>
        <end position="159"/>
    </location>
</feature>
<keyword evidence="1" id="KW-0175">Coiled coil</keyword>
<feature type="region of interest" description="Disordered" evidence="2">
    <location>
        <begin position="284"/>
        <end position="309"/>
    </location>
</feature>
<dbReference type="Proteomes" id="UP000785653">
    <property type="component" value="Unassembled WGS sequence"/>
</dbReference>
<feature type="transmembrane region" description="Helical" evidence="3">
    <location>
        <begin position="1328"/>
        <end position="1350"/>
    </location>
</feature>
<organism evidence="4 5">
    <name type="scientific">Rothia mucilaginosa</name>
    <dbReference type="NCBI Taxonomy" id="43675"/>
    <lineage>
        <taxon>Bacteria</taxon>
        <taxon>Bacillati</taxon>
        <taxon>Actinomycetota</taxon>
        <taxon>Actinomycetes</taxon>
        <taxon>Micrococcales</taxon>
        <taxon>Micrococcaceae</taxon>
        <taxon>Rothia</taxon>
    </lineage>
</organism>
<gene>
    <name evidence="4" type="ORF">HXO65_00265</name>
</gene>
<feature type="coiled-coil region" evidence="1">
    <location>
        <begin position="669"/>
        <end position="729"/>
    </location>
</feature>
<keyword evidence="3" id="KW-0812">Transmembrane</keyword>
<evidence type="ECO:0000313" key="5">
    <source>
        <dbReference type="Proteomes" id="UP000785653"/>
    </source>
</evidence>
<keyword evidence="3" id="KW-1133">Transmembrane helix</keyword>
<keyword evidence="3" id="KW-0472">Membrane</keyword>
<feature type="transmembrane region" description="Helical" evidence="3">
    <location>
        <begin position="888"/>
        <end position="910"/>
    </location>
</feature>
<proteinExistence type="predicted"/>
<sequence length="1724" mass="190793">MALGSFEAGKVHIRVLPDASGFNRKLRPELMKAKRDAEKLMRIEVTPVLNKQALQRIKAQLSGLGGTAKIQVDADTSEATRKLDEATEDRSSTVHVKADPADLQKSLDEGTRDRGVRVHMVGDSDDLERSLRRSTRDRGVKVKTEADSRDLEKSLNESTRNRSIKLPLEADFDHLEKRLKKVTKERKPLRIRIQEAVEKYDNLVDAGKDDHRPWSKRFGDEFERMRQKFKESERIPRSWGEAWQKSLTFLRKDKDIDEFLRKISHARTETKKLREFFRERRERRSGISSSDGEDSSSHPVDTGKVRTSGLRDSITRSVSSIRSFIDQVRSTEGPLSSLRNSLSKGAQSFSDFYSRVSERARETFERMKNWITRSNVDDESFERSGKVLDAFNKKAKDSADKSLSLSERISQRMRRIADATVEKIHWITSGQFDDDDAEDVTNRFFDAFEKGISNHDKPDFKLSDLVDFSDDDLFRRADERLQDYRKRLQDFEKSNRTLIRKIANSASFDAARGTEAFDQMNARLQELARQANLARKNLQAMDKAMRDARRNGISKKDPAVEDGSSPLMGVRSLQQNNALLDEARRRFADLADQAERLGNIDMARGLRESMEAVGRQIEQNIKHQKLFGQTLTGLSAARINKHEDSPRPSSPLDAFPQTQVDFGDFSESLAKLTSHIKELKEERAKLTADLHKATQSGDVEGVERLEKAFANLRDRLRDAREQMDSLNSSQKVLNSPVNIGKGLLDRLRGDTKGEPIEIPAEVDLDDTVAKERINHLTEDKEITVDADADTGRARMKMASLTRPRHVLISPELNKAAFVKVATALASLSGARAAFDFTKKFTDFIKDMDKNLGELVKLASVISTLVAGFTSLTSHVFALGRSLVTMIPALYAVPGLVASFGVATWATVNALKKWDEKMKDVNDRFKDLNSRAANKFWDAFETPMRRLINNLFPAWERGFLNMSEAMGNFFVKAIEGAERYASQGGMNRIFDSMTKGVESMSRAMAPLTEGLLRFVEIGVSYFPRFGDWFTDMANKFNDWTKTADISSAIDKGVQAMKDLWRAAVETWGILDAISKAATAAGGATLRDFADALGRLHERLETVQSQWILTTLFKGANDAMFELGKSFGTIWDALSRTADKVAEVMVGISGIINAFVDLMVRAFSNTNFTDEFVQAIRDVKTGMEELAKEGYPLGDILGAISSVVGTMAKEFFPVFGTILHELAPIFQDLGKAAEAVIPVLGTWLKDAIKGIGDVIGPVIDKFADWVQKNPELAATFGIVAVAIGGIMAVIGPALGALAGFIGTVTSIFGGVGAVVGAFSAGGALEAVGAAVASAAAPIAIAVAAVLALAFAFKYTWDRSEEFRQRIESIGKHIEEAAQPLVKFFNDTLKPALEEAWGHIQNAFKKVGDGIQTFMEGVADLADALAPILKPVIWLFTEIFGPILTGLIDNASRLFEHIFQVVGSVFGAIGEIFKSIAALLRGDFSGALEHLKNAFFNVFDAIFNLVGAVIRGVLLWLNTAVGRIAGFAGKIPGMVWNLIKGIPGVLAKVPEMIFNIFKRMNLFNSGYNLIIGFGQGIVKAFNKVKEWTLDMLGWLRSLFPFSPAKRGPFSRSAPGGYLDTSGGKMMRDWGKGIVAQQGFLSDSISTMMDDIKSDIDFDIAPAISTQNMDLGFDARGDVRLSGSLTGRLETALISALSSGVELRMSKDTGRAILGYGESAMRASRSSW</sequence>
<evidence type="ECO:0000256" key="2">
    <source>
        <dbReference type="SAM" id="MobiDB-lite"/>
    </source>
</evidence>
<feature type="transmembrane region" description="Helical" evidence="3">
    <location>
        <begin position="1294"/>
        <end position="1316"/>
    </location>
</feature>
<feature type="transmembrane region" description="Helical" evidence="3">
    <location>
        <begin position="854"/>
        <end position="876"/>
    </location>
</feature>
<evidence type="ECO:0000256" key="3">
    <source>
        <dbReference type="SAM" id="Phobius"/>
    </source>
</evidence>
<feature type="compositionally biased region" description="Basic and acidic residues" evidence="2">
    <location>
        <begin position="81"/>
        <end position="155"/>
    </location>
</feature>
<comment type="caution">
    <text evidence="4">The sequence shown here is derived from an EMBL/GenBank/DDBJ whole genome shotgun (WGS) entry which is preliminary data.</text>
</comment>
<evidence type="ECO:0000313" key="4">
    <source>
        <dbReference type="EMBL" id="MBF1672639.1"/>
    </source>
</evidence>
<protein>
    <submittedName>
        <fullName evidence="4">Uncharacterized protein</fullName>
    </submittedName>
</protein>
<evidence type="ECO:0000256" key="1">
    <source>
        <dbReference type="SAM" id="Coils"/>
    </source>
</evidence>
<feature type="transmembrane region" description="Helical" evidence="3">
    <location>
        <begin position="1270"/>
        <end position="1288"/>
    </location>
</feature>
<name>A0A930Q754_9MICC</name>
<dbReference type="EMBL" id="JABZXS010000001">
    <property type="protein sequence ID" value="MBF1672639.1"/>
    <property type="molecule type" value="Genomic_DNA"/>
</dbReference>
<accession>A0A930Q754</accession>
<feature type="coiled-coil region" evidence="1">
    <location>
        <begin position="474"/>
        <end position="600"/>
    </location>
</feature>